<evidence type="ECO:0000256" key="14">
    <source>
        <dbReference type="ARBA" id="ARBA00049255"/>
    </source>
</evidence>
<gene>
    <name evidence="15" type="primary">pheT</name>
    <name evidence="20" type="ORF">HHL09_17400</name>
</gene>
<evidence type="ECO:0000259" key="18">
    <source>
        <dbReference type="PROSITE" id="PS51447"/>
    </source>
</evidence>
<dbReference type="InterPro" id="IPR009061">
    <property type="entry name" value="DNA-bd_dom_put_sf"/>
</dbReference>
<dbReference type="EC" id="6.1.1.20" evidence="15"/>
<dbReference type="AlphaFoldDB" id="A0A858RL74"/>
<dbReference type="SMART" id="SM00896">
    <property type="entry name" value="FDX-ACB"/>
    <property type="match status" value="1"/>
</dbReference>
<comment type="subunit">
    <text evidence="3 15">Tetramer of two alpha and two beta subunits.</text>
</comment>
<comment type="subcellular location">
    <subcellularLocation>
        <location evidence="1 15">Cytoplasm</location>
    </subcellularLocation>
</comment>
<dbReference type="Pfam" id="PF03484">
    <property type="entry name" value="B5"/>
    <property type="match status" value="1"/>
</dbReference>
<evidence type="ECO:0000256" key="6">
    <source>
        <dbReference type="ARBA" id="ARBA00022598"/>
    </source>
</evidence>
<dbReference type="GO" id="GO:0006432">
    <property type="term" value="P:phenylalanyl-tRNA aminoacylation"/>
    <property type="evidence" value="ECO:0007669"/>
    <property type="project" value="UniProtKB-UniRule"/>
</dbReference>
<dbReference type="InterPro" id="IPR005121">
    <property type="entry name" value="Fdx_antiC-bd"/>
</dbReference>
<dbReference type="InterPro" id="IPR012340">
    <property type="entry name" value="NA-bd_OB-fold"/>
</dbReference>
<evidence type="ECO:0000256" key="11">
    <source>
        <dbReference type="ARBA" id="ARBA00022884"/>
    </source>
</evidence>
<dbReference type="FunFam" id="2.40.50.140:FF:000045">
    <property type="entry name" value="Phenylalanine--tRNA ligase beta subunit"/>
    <property type="match status" value="1"/>
</dbReference>
<dbReference type="InterPro" id="IPR041616">
    <property type="entry name" value="PheRS_beta_core"/>
</dbReference>
<dbReference type="Gene3D" id="3.50.40.10">
    <property type="entry name" value="Phenylalanyl-trna Synthetase, Chain B, domain 3"/>
    <property type="match status" value="1"/>
</dbReference>
<dbReference type="PANTHER" id="PTHR10947:SF0">
    <property type="entry name" value="PHENYLALANINE--TRNA LIGASE BETA SUBUNIT"/>
    <property type="match status" value="1"/>
</dbReference>
<dbReference type="PROSITE" id="PS51483">
    <property type="entry name" value="B5"/>
    <property type="match status" value="1"/>
</dbReference>
<keyword evidence="12 15" id="KW-0648">Protein biosynthesis</keyword>
<dbReference type="NCBIfam" id="TIGR00472">
    <property type="entry name" value="pheT_bact"/>
    <property type="match status" value="1"/>
</dbReference>
<keyword evidence="13 15" id="KW-0030">Aminoacyl-tRNA synthetase</keyword>
<name>A0A858RL74_9BACT</name>
<accession>A0A858RL74</accession>
<feature type="binding site" evidence="15">
    <location>
        <position position="454"/>
    </location>
    <ligand>
        <name>Mg(2+)</name>
        <dbReference type="ChEBI" id="CHEBI:18420"/>
        <note>shared with alpha subunit</note>
    </ligand>
</feature>
<dbReference type="SUPFAM" id="SSF50249">
    <property type="entry name" value="Nucleic acid-binding proteins"/>
    <property type="match status" value="1"/>
</dbReference>
<keyword evidence="6 15" id="KW-0436">Ligase</keyword>
<evidence type="ECO:0000259" key="17">
    <source>
        <dbReference type="PROSITE" id="PS50886"/>
    </source>
</evidence>
<dbReference type="KEGG" id="luo:HHL09_17400"/>
<evidence type="ECO:0000256" key="4">
    <source>
        <dbReference type="ARBA" id="ARBA00022490"/>
    </source>
</evidence>
<dbReference type="InterPro" id="IPR005147">
    <property type="entry name" value="tRNA_synthase_B5-dom"/>
</dbReference>
<dbReference type="FunFam" id="3.50.40.10:FF:000001">
    <property type="entry name" value="Phenylalanine--tRNA ligase beta subunit"/>
    <property type="match status" value="1"/>
</dbReference>
<dbReference type="CDD" id="cd02796">
    <property type="entry name" value="tRNA_bind_bactPheRS"/>
    <property type="match status" value="1"/>
</dbReference>
<proteinExistence type="inferred from homology"/>
<dbReference type="InterPro" id="IPR004532">
    <property type="entry name" value="Phe-tRNA-ligase_IIc_bsu_bact"/>
</dbReference>
<dbReference type="SMART" id="SM00873">
    <property type="entry name" value="B3_4"/>
    <property type="match status" value="1"/>
</dbReference>
<evidence type="ECO:0000313" key="20">
    <source>
        <dbReference type="EMBL" id="QJE97485.1"/>
    </source>
</evidence>
<dbReference type="NCBIfam" id="NF045760">
    <property type="entry name" value="YtpR"/>
    <property type="match status" value="1"/>
</dbReference>
<dbReference type="GO" id="GO:0004826">
    <property type="term" value="F:phenylalanine-tRNA ligase activity"/>
    <property type="evidence" value="ECO:0007669"/>
    <property type="project" value="UniProtKB-UniRule"/>
</dbReference>
<keyword evidence="9 15" id="KW-0067">ATP-binding</keyword>
<dbReference type="InterPro" id="IPR045864">
    <property type="entry name" value="aa-tRNA-synth_II/BPL/LPL"/>
</dbReference>
<dbReference type="InterPro" id="IPR020825">
    <property type="entry name" value="Phe-tRNA_synthase-like_B3/B4"/>
</dbReference>
<evidence type="ECO:0000256" key="7">
    <source>
        <dbReference type="ARBA" id="ARBA00022723"/>
    </source>
</evidence>
<feature type="binding site" evidence="15">
    <location>
        <position position="448"/>
    </location>
    <ligand>
        <name>Mg(2+)</name>
        <dbReference type="ChEBI" id="CHEBI:18420"/>
        <note>shared with alpha subunit</note>
    </ligand>
</feature>
<dbReference type="Pfam" id="PF03147">
    <property type="entry name" value="FDX-ACB"/>
    <property type="match status" value="1"/>
</dbReference>
<dbReference type="SUPFAM" id="SSF55681">
    <property type="entry name" value="Class II aaRS and biotin synthetases"/>
    <property type="match status" value="1"/>
</dbReference>
<feature type="domain" description="TRNA-binding" evidence="17">
    <location>
        <begin position="40"/>
        <end position="149"/>
    </location>
</feature>
<dbReference type="HAMAP" id="MF_00283">
    <property type="entry name" value="Phe_tRNA_synth_beta1"/>
    <property type="match status" value="1"/>
</dbReference>
<dbReference type="PROSITE" id="PS50886">
    <property type="entry name" value="TRBD"/>
    <property type="match status" value="1"/>
</dbReference>
<dbReference type="SUPFAM" id="SSF56037">
    <property type="entry name" value="PheT/TilS domain"/>
    <property type="match status" value="1"/>
</dbReference>
<evidence type="ECO:0000256" key="13">
    <source>
        <dbReference type="ARBA" id="ARBA00023146"/>
    </source>
</evidence>
<dbReference type="Gene3D" id="3.30.70.380">
    <property type="entry name" value="Ferrodoxin-fold anticodon-binding domain"/>
    <property type="match status" value="1"/>
</dbReference>
<dbReference type="InterPro" id="IPR002547">
    <property type="entry name" value="tRNA-bd_dom"/>
</dbReference>
<sequence>MNVSLNWLATHVDLKGKTPDELDKLLTFAGVEVEGIEVKGVSSDKVVVAEIKEAVQHPNADKLKVTQVDAGEGALRQIVCGAKNYKVGDRVPCALPGAALPGGFTIGETKMRGVESKGMLCAASEIGLVDAEDGLMILPHDAPIGKPVKELFDNDVLLEVEVTPNRPDLLSHYGMAREMATLLEVPLAPLEIPARGSFTQDGVKIEASDACPFYTAVKISGVKVADSPAWLAERLESIGLRPINNIVDITNFVLHEIGQPLHAFDAAKVSGALVIRTAKEGEEFLALDDQTYPLQAEDCVISDEAGHALALGGVMGGAESGVTEGTTDILLESAYFTPSRIRRTSRRTALSSDSSYRFERGVNPDGVLSGSALAVKLILEIAGGTAEAVTMAAGEAPVLTKPVALDLAKLDQLTGASIGHDEAATILTRLGLSKNADGTWAVPSFRADLQRHIDLVEEIVRVKGLDAVPSRFSGTFVPSSPVDAAYDADMRLRERLAGLGFHECQTIKLISDEQVIDALPLKPLLPGDTIRVSLPLSEDHAVMRPSLVPGLVASAARNIRQGTKALRFFEIGRVFRNAGGGKAKDLESDSLGILLSGPGLPASWAQSEAIADLYDLKAVVAALVPSTSLQLLPRQREGFALACDIQADGQNLGTFAMLLPSRQRDLDASGPVFVAELDLPKLRKLVGGKGTLEDLPQFPGSSRDFAMEAPAALANAEIERVLTSKVKEPLLTGFECFDVFVDPSGEKLAADRKSIAYRMHYRAADRTLKAEEVDAAHKAVVEALTSGLKVTQR</sequence>
<dbReference type="CDD" id="cd00769">
    <property type="entry name" value="PheRS_beta_core"/>
    <property type="match status" value="1"/>
</dbReference>
<dbReference type="Pfam" id="PF17759">
    <property type="entry name" value="tRNA_synthFbeta"/>
    <property type="match status" value="1"/>
</dbReference>
<organism evidence="20 21">
    <name type="scientific">Luteolibacter luteus</name>
    <dbReference type="NCBI Taxonomy" id="2728835"/>
    <lineage>
        <taxon>Bacteria</taxon>
        <taxon>Pseudomonadati</taxon>
        <taxon>Verrucomicrobiota</taxon>
        <taxon>Verrucomicrobiia</taxon>
        <taxon>Verrucomicrobiales</taxon>
        <taxon>Verrucomicrobiaceae</taxon>
        <taxon>Luteolibacter</taxon>
    </lineage>
</organism>
<keyword evidence="8 15" id="KW-0547">Nucleotide-binding</keyword>
<feature type="domain" description="FDX-ACB" evidence="18">
    <location>
        <begin position="696"/>
        <end position="793"/>
    </location>
</feature>
<dbReference type="InterPro" id="IPR033714">
    <property type="entry name" value="tRNA_bind_bactPheRS"/>
</dbReference>
<comment type="similarity">
    <text evidence="2 15">Belongs to the phenylalanyl-tRNA synthetase beta subunit family. Type 1 subfamily.</text>
</comment>
<evidence type="ECO:0000256" key="5">
    <source>
        <dbReference type="ARBA" id="ARBA00022555"/>
    </source>
</evidence>
<evidence type="ECO:0000256" key="12">
    <source>
        <dbReference type="ARBA" id="ARBA00022917"/>
    </source>
</evidence>
<evidence type="ECO:0000256" key="2">
    <source>
        <dbReference type="ARBA" id="ARBA00008653"/>
    </source>
</evidence>
<dbReference type="GO" id="GO:0009328">
    <property type="term" value="C:phenylalanine-tRNA ligase complex"/>
    <property type="evidence" value="ECO:0007669"/>
    <property type="project" value="TreeGrafter"/>
</dbReference>
<dbReference type="EMBL" id="CP051774">
    <property type="protein sequence ID" value="QJE97485.1"/>
    <property type="molecule type" value="Genomic_DNA"/>
</dbReference>
<dbReference type="GO" id="GO:0005524">
    <property type="term" value="F:ATP binding"/>
    <property type="evidence" value="ECO:0007669"/>
    <property type="project" value="UniProtKB-UniRule"/>
</dbReference>
<evidence type="ECO:0000256" key="1">
    <source>
        <dbReference type="ARBA" id="ARBA00004496"/>
    </source>
</evidence>
<evidence type="ECO:0000259" key="19">
    <source>
        <dbReference type="PROSITE" id="PS51483"/>
    </source>
</evidence>
<dbReference type="Pfam" id="PF01588">
    <property type="entry name" value="tRNA_bind"/>
    <property type="match status" value="1"/>
</dbReference>
<evidence type="ECO:0000256" key="16">
    <source>
        <dbReference type="PROSITE-ProRule" id="PRU00209"/>
    </source>
</evidence>
<keyword evidence="11 16" id="KW-0694">RNA-binding</keyword>
<dbReference type="InterPro" id="IPR045060">
    <property type="entry name" value="Phe-tRNA-ligase_IIc_bsu"/>
</dbReference>
<dbReference type="InterPro" id="IPR036690">
    <property type="entry name" value="Fdx_antiC-bd_sf"/>
</dbReference>
<dbReference type="Gene3D" id="3.30.930.10">
    <property type="entry name" value="Bira Bifunctional Protein, Domain 2"/>
    <property type="match status" value="1"/>
</dbReference>
<dbReference type="Gene3D" id="3.30.56.10">
    <property type="match status" value="2"/>
</dbReference>
<dbReference type="RefSeq" id="WP_169455893.1">
    <property type="nucleotide sequence ID" value="NZ_CP051774.1"/>
</dbReference>
<dbReference type="InterPro" id="IPR005146">
    <property type="entry name" value="B3/B4_tRNA-bd"/>
</dbReference>
<dbReference type="SMART" id="SM00874">
    <property type="entry name" value="B5"/>
    <property type="match status" value="1"/>
</dbReference>
<dbReference type="GO" id="GO:0000049">
    <property type="term" value="F:tRNA binding"/>
    <property type="evidence" value="ECO:0007669"/>
    <property type="project" value="UniProtKB-UniRule"/>
</dbReference>
<evidence type="ECO:0000256" key="15">
    <source>
        <dbReference type="HAMAP-Rule" id="MF_00283"/>
    </source>
</evidence>
<feature type="domain" description="B5" evidence="19">
    <location>
        <begin position="398"/>
        <end position="470"/>
    </location>
</feature>
<keyword evidence="4 15" id="KW-0963">Cytoplasm</keyword>
<reference evidence="20 21" key="1">
    <citation type="submission" date="2020-04" db="EMBL/GenBank/DDBJ databases">
        <title>Luteolibacter sp. G-1-1-1 isolated from soil.</title>
        <authorList>
            <person name="Dahal R.H."/>
        </authorList>
    </citation>
    <scope>NUCLEOTIDE SEQUENCE [LARGE SCALE GENOMIC DNA]</scope>
    <source>
        <strain evidence="20 21">G-1-1-1</strain>
    </source>
</reference>
<keyword evidence="5 16" id="KW-0820">tRNA-binding</keyword>
<evidence type="ECO:0000256" key="3">
    <source>
        <dbReference type="ARBA" id="ARBA00011209"/>
    </source>
</evidence>
<comment type="cofactor">
    <cofactor evidence="15">
        <name>Mg(2+)</name>
        <dbReference type="ChEBI" id="CHEBI:18420"/>
    </cofactor>
    <text evidence="15">Binds 2 magnesium ions per tetramer.</text>
</comment>
<dbReference type="Gene3D" id="2.40.50.140">
    <property type="entry name" value="Nucleic acid-binding proteins"/>
    <property type="match status" value="1"/>
</dbReference>
<evidence type="ECO:0000313" key="21">
    <source>
        <dbReference type="Proteomes" id="UP000501812"/>
    </source>
</evidence>
<dbReference type="GO" id="GO:0000287">
    <property type="term" value="F:magnesium ion binding"/>
    <property type="evidence" value="ECO:0007669"/>
    <property type="project" value="UniProtKB-UniRule"/>
</dbReference>
<dbReference type="PANTHER" id="PTHR10947">
    <property type="entry name" value="PHENYLALANYL-TRNA SYNTHETASE BETA CHAIN AND LEUCINE-RICH REPEAT-CONTAINING PROTEIN 47"/>
    <property type="match status" value="1"/>
</dbReference>
<dbReference type="SUPFAM" id="SSF54991">
    <property type="entry name" value="Anticodon-binding domain of PheRS"/>
    <property type="match status" value="1"/>
</dbReference>
<dbReference type="Proteomes" id="UP000501812">
    <property type="component" value="Chromosome"/>
</dbReference>
<feature type="binding site" evidence="15">
    <location>
        <position position="458"/>
    </location>
    <ligand>
        <name>Mg(2+)</name>
        <dbReference type="ChEBI" id="CHEBI:18420"/>
        <note>shared with alpha subunit</note>
    </ligand>
</feature>
<keyword evidence="21" id="KW-1185">Reference proteome</keyword>
<dbReference type="Pfam" id="PF03483">
    <property type="entry name" value="B3_4"/>
    <property type="match status" value="1"/>
</dbReference>
<evidence type="ECO:0000256" key="8">
    <source>
        <dbReference type="ARBA" id="ARBA00022741"/>
    </source>
</evidence>
<feature type="binding site" evidence="15">
    <location>
        <position position="457"/>
    </location>
    <ligand>
        <name>Mg(2+)</name>
        <dbReference type="ChEBI" id="CHEBI:18420"/>
        <note>shared with alpha subunit</note>
    </ligand>
</feature>
<evidence type="ECO:0000256" key="9">
    <source>
        <dbReference type="ARBA" id="ARBA00022840"/>
    </source>
</evidence>
<dbReference type="PROSITE" id="PS51447">
    <property type="entry name" value="FDX_ACB"/>
    <property type="match status" value="1"/>
</dbReference>
<protein>
    <recommendedName>
        <fullName evidence="15">Phenylalanine--tRNA ligase beta subunit</fullName>
        <ecNumber evidence="15">6.1.1.20</ecNumber>
    </recommendedName>
    <alternativeName>
        <fullName evidence="15">Phenylalanyl-tRNA synthetase beta subunit</fullName>
        <shortName evidence="15">PheRS</shortName>
    </alternativeName>
</protein>
<keyword evidence="10 15" id="KW-0460">Magnesium</keyword>
<comment type="catalytic activity">
    <reaction evidence="14 15">
        <text>tRNA(Phe) + L-phenylalanine + ATP = L-phenylalanyl-tRNA(Phe) + AMP + diphosphate + H(+)</text>
        <dbReference type="Rhea" id="RHEA:19413"/>
        <dbReference type="Rhea" id="RHEA-COMP:9668"/>
        <dbReference type="Rhea" id="RHEA-COMP:9699"/>
        <dbReference type="ChEBI" id="CHEBI:15378"/>
        <dbReference type="ChEBI" id="CHEBI:30616"/>
        <dbReference type="ChEBI" id="CHEBI:33019"/>
        <dbReference type="ChEBI" id="CHEBI:58095"/>
        <dbReference type="ChEBI" id="CHEBI:78442"/>
        <dbReference type="ChEBI" id="CHEBI:78531"/>
        <dbReference type="ChEBI" id="CHEBI:456215"/>
        <dbReference type="EC" id="6.1.1.20"/>
    </reaction>
</comment>
<evidence type="ECO:0000256" key="10">
    <source>
        <dbReference type="ARBA" id="ARBA00022842"/>
    </source>
</evidence>
<dbReference type="SUPFAM" id="SSF46955">
    <property type="entry name" value="Putative DNA-binding domain"/>
    <property type="match status" value="1"/>
</dbReference>
<keyword evidence="7 15" id="KW-0479">Metal-binding</keyword>